<reference evidence="3" key="1">
    <citation type="submission" date="2016-10" db="EMBL/GenBank/DDBJ databases">
        <authorList>
            <person name="Varghese N."/>
            <person name="Submissions S."/>
        </authorList>
    </citation>
    <scope>NUCLEOTIDE SEQUENCE [LARGE SCALE GENOMIC DNA]</scope>
    <source>
        <strain evidence="3">DSM 45413</strain>
    </source>
</reference>
<dbReference type="EMBL" id="FOEE01000005">
    <property type="protein sequence ID" value="SEO82956.1"/>
    <property type="molecule type" value="Genomic_DNA"/>
</dbReference>
<evidence type="ECO:0000256" key="1">
    <source>
        <dbReference type="SAM" id="MobiDB-lite"/>
    </source>
</evidence>
<evidence type="ECO:0000313" key="2">
    <source>
        <dbReference type="EMBL" id="SEO82956.1"/>
    </source>
</evidence>
<dbReference type="Proteomes" id="UP000198960">
    <property type="component" value="Unassembled WGS sequence"/>
</dbReference>
<evidence type="ECO:0000313" key="3">
    <source>
        <dbReference type="Proteomes" id="UP000198960"/>
    </source>
</evidence>
<organism evidence="2 3">
    <name type="scientific">Trujillonella endophytica</name>
    <dbReference type="NCBI Taxonomy" id="673521"/>
    <lineage>
        <taxon>Bacteria</taxon>
        <taxon>Bacillati</taxon>
        <taxon>Actinomycetota</taxon>
        <taxon>Actinomycetes</taxon>
        <taxon>Geodermatophilales</taxon>
        <taxon>Geodermatophilaceae</taxon>
        <taxon>Trujillonella</taxon>
    </lineage>
</organism>
<feature type="region of interest" description="Disordered" evidence="1">
    <location>
        <begin position="1"/>
        <end position="31"/>
    </location>
</feature>
<name>A0A1H8SWV1_9ACTN</name>
<keyword evidence="3" id="KW-1185">Reference proteome</keyword>
<sequence length="70" mass="7561">MTASTATAPFSPTLRPRTSRTARRSGLRAAWARHRADRASLRQYREVQAAVAGAPTPASAAELSALLDRR</sequence>
<dbReference type="RefSeq" id="WP_091942443.1">
    <property type="nucleotide sequence ID" value="NZ_FOEE01000005.1"/>
</dbReference>
<accession>A0A1H8SWV1</accession>
<proteinExistence type="predicted"/>
<protein>
    <submittedName>
        <fullName evidence="2">Uncharacterized protein</fullName>
    </submittedName>
</protein>
<feature type="compositionally biased region" description="Basic residues" evidence="1">
    <location>
        <begin position="17"/>
        <end position="31"/>
    </location>
</feature>
<feature type="compositionally biased region" description="Low complexity" evidence="1">
    <location>
        <begin position="1"/>
        <end position="13"/>
    </location>
</feature>
<dbReference type="AlphaFoldDB" id="A0A1H8SWV1"/>
<gene>
    <name evidence="2" type="ORF">SAMN05660991_01884</name>
</gene>